<reference evidence="1" key="1">
    <citation type="submission" date="2018-05" db="EMBL/GenBank/DDBJ databases">
        <authorList>
            <person name="Lanie J.A."/>
            <person name="Ng W.-L."/>
            <person name="Kazmierczak K.M."/>
            <person name="Andrzejewski T.M."/>
            <person name="Davidsen T.M."/>
            <person name="Wayne K.J."/>
            <person name="Tettelin H."/>
            <person name="Glass J.I."/>
            <person name="Rusch D."/>
            <person name="Podicherti R."/>
            <person name="Tsui H.-C.T."/>
            <person name="Winkler M.E."/>
        </authorList>
    </citation>
    <scope>NUCLEOTIDE SEQUENCE</scope>
</reference>
<dbReference type="AlphaFoldDB" id="A0A381X4G6"/>
<accession>A0A381X4G6</accession>
<gene>
    <name evidence="1" type="ORF">METZ01_LOCUS112498</name>
</gene>
<name>A0A381X4G6_9ZZZZ</name>
<protein>
    <submittedName>
        <fullName evidence="1">Uncharacterized protein</fullName>
    </submittedName>
</protein>
<proteinExistence type="predicted"/>
<dbReference type="EMBL" id="UINC01013883">
    <property type="protein sequence ID" value="SVA59644.1"/>
    <property type="molecule type" value="Genomic_DNA"/>
</dbReference>
<evidence type="ECO:0000313" key="1">
    <source>
        <dbReference type="EMBL" id="SVA59644.1"/>
    </source>
</evidence>
<organism evidence="1">
    <name type="scientific">marine metagenome</name>
    <dbReference type="NCBI Taxonomy" id="408172"/>
    <lineage>
        <taxon>unclassified sequences</taxon>
        <taxon>metagenomes</taxon>
        <taxon>ecological metagenomes</taxon>
    </lineage>
</organism>
<sequence>AAPGFPGYDDDHCLVPQYVPQGQVPGPISRFLRIPEKQQSFYSLSLL</sequence>
<feature type="non-terminal residue" evidence="1">
    <location>
        <position position="1"/>
    </location>
</feature>
<feature type="non-terminal residue" evidence="1">
    <location>
        <position position="47"/>
    </location>
</feature>